<dbReference type="GO" id="GO:0004664">
    <property type="term" value="F:prephenate dehydratase activity"/>
    <property type="evidence" value="ECO:0007669"/>
    <property type="project" value="InterPro"/>
</dbReference>
<dbReference type="PROSITE" id="PS51171">
    <property type="entry name" value="PREPHENATE_DEHYDR_3"/>
    <property type="match status" value="1"/>
</dbReference>
<feature type="domain" description="Prephenate dehydratase" evidence="8">
    <location>
        <begin position="99"/>
        <end position="276"/>
    </location>
</feature>
<dbReference type="CDD" id="cd13631">
    <property type="entry name" value="PBP2_Ct-PDT_like"/>
    <property type="match status" value="1"/>
</dbReference>
<dbReference type="PANTHER" id="PTHR21022:SF26">
    <property type="entry name" value="AROGENATE DEHYDRATASE_PREPHENATE DEHYDRATASE 2, CHLOROPLASTIC-LIKE"/>
    <property type="match status" value="1"/>
</dbReference>
<dbReference type="InterPro" id="IPR045865">
    <property type="entry name" value="ACT-like_dom_sf"/>
</dbReference>
<evidence type="ECO:0000256" key="5">
    <source>
        <dbReference type="ARBA" id="ARBA00023141"/>
    </source>
</evidence>
<keyword evidence="4" id="KW-0028">Amino-acid biosynthesis</keyword>
<evidence type="ECO:0000256" key="7">
    <source>
        <dbReference type="ARBA" id="ARBA00023239"/>
    </source>
</evidence>
<dbReference type="GO" id="GO:0047769">
    <property type="term" value="F:arogenate dehydratase activity"/>
    <property type="evidence" value="ECO:0007669"/>
    <property type="project" value="UniProtKB-EC"/>
</dbReference>
<proteinExistence type="predicted"/>
<evidence type="ECO:0000313" key="10">
    <source>
        <dbReference type="EMBL" id="JAG96681.1"/>
    </source>
</evidence>
<keyword evidence="7" id="KW-0456">Lyase</keyword>
<evidence type="ECO:0000256" key="4">
    <source>
        <dbReference type="ARBA" id="ARBA00022605"/>
    </source>
</evidence>
<name>A0A0D6R1V6_ARACU</name>
<evidence type="ECO:0000256" key="3">
    <source>
        <dbReference type="ARBA" id="ARBA00013259"/>
    </source>
</evidence>
<dbReference type="InterPro" id="IPR002912">
    <property type="entry name" value="ACT_dom"/>
</dbReference>
<dbReference type="SUPFAM" id="SSF53850">
    <property type="entry name" value="Periplasmic binding protein-like II"/>
    <property type="match status" value="1"/>
</dbReference>
<dbReference type="GO" id="GO:0009094">
    <property type="term" value="P:L-phenylalanine biosynthetic process"/>
    <property type="evidence" value="ECO:0007669"/>
    <property type="project" value="UniProtKB-UniPathway"/>
</dbReference>
<accession>A0A0D6R1V6</accession>
<dbReference type="CDD" id="cd04905">
    <property type="entry name" value="ACT_CM-PDT"/>
    <property type="match status" value="1"/>
</dbReference>
<dbReference type="EC" id="4.2.1.91" evidence="3"/>
<keyword evidence="5" id="KW-0057">Aromatic amino acid biosynthesis</keyword>
<dbReference type="Gene3D" id="3.30.70.260">
    <property type="match status" value="1"/>
</dbReference>
<dbReference type="Gene3D" id="3.40.190.10">
    <property type="entry name" value="Periplasmic binding protein-like II"/>
    <property type="match status" value="2"/>
</dbReference>
<dbReference type="AlphaFoldDB" id="A0A0D6R1V6"/>
<keyword evidence="6" id="KW-0584">Phenylalanine biosynthesis</keyword>
<evidence type="ECO:0000256" key="1">
    <source>
        <dbReference type="ARBA" id="ARBA00004470"/>
    </source>
</evidence>
<evidence type="ECO:0000259" key="9">
    <source>
        <dbReference type="PROSITE" id="PS51671"/>
    </source>
</evidence>
<feature type="domain" description="ACT" evidence="9">
    <location>
        <begin position="289"/>
        <end position="375"/>
    </location>
</feature>
<dbReference type="SUPFAM" id="SSF55021">
    <property type="entry name" value="ACT-like"/>
    <property type="match status" value="1"/>
</dbReference>
<dbReference type="InterPro" id="IPR001086">
    <property type="entry name" value="Preph_deHydtase"/>
</dbReference>
<dbReference type="UniPathway" id="UPA00121">
    <property type="reaction ID" value="UER00344"/>
</dbReference>
<protein>
    <recommendedName>
        <fullName evidence="3">arogenate dehydratase</fullName>
        <ecNumber evidence="3">4.2.1.91</ecNumber>
    </recommendedName>
</protein>
<evidence type="ECO:0000256" key="2">
    <source>
        <dbReference type="ARBA" id="ARBA00004929"/>
    </source>
</evidence>
<comment type="subcellular location">
    <subcellularLocation>
        <location evidence="1">Plastid</location>
        <location evidence="1">Chloroplast stroma</location>
    </subcellularLocation>
</comment>
<dbReference type="PANTHER" id="PTHR21022">
    <property type="entry name" value="PREPHENATE DEHYDRATASE P PROTEIN"/>
    <property type="match status" value="1"/>
</dbReference>
<evidence type="ECO:0000256" key="6">
    <source>
        <dbReference type="ARBA" id="ARBA00023222"/>
    </source>
</evidence>
<comment type="pathway">
    <text evidence="2">Amino-acid biosynthesis; L-phenylalanine biosynthesis; L-phenylalanine from L-arogenate: step 1/1.</text>
</comment>
<evidence type="ECO:0000259" key="8">
    <source>
        <dbReference type="PROSITE" id="PS51171"/>
    </source>
</evidence>
<dbReference type="EMBL" id="GCKF01036639">
    <property type="protein sequence ID" value="JAG96681.1"/>
    <property type="molecule type" value="Transcribed_RNA"/>
</dbReference>
<organism evidence="10">
    <name type="scientific">Araucaria cunninghamii</name>
    <name type="common">Hoop pine</name>
    <name type="synonym">Moreton Bay pine</name>
    <dbReference type="NCBI Taxonomy" id="56994"/>
    <lineage>
        <taxon>Eukaryota</taxon>
        <taxon>Viridiplantae</taxon>
        <taxon>Streptophyta</taxon>
        <taxon>Embryophyta</taxon>
        <taxon>Tracheophyta</taxon>
        <taxon>Spermatophyta</taxon>
        <taxon>Pinopsida</taxon>
        <taxon>Pinidae</taxon>
        <taxon>Conifers II</taxon>
        <taxon>Araucariales</taxon>
        <taxon>Araucariaceae</taxon>
        <taxon>Araucaria</taxon>
    </lineage>
</organism>
<sequence>MAVSVKCIGGSWRCRREHRGVPSSSGKPVRAMDGQIREPCAKTKPKFRDYFGGELKVETAVVDRLERIYKEGKFAKNGEVLFPAKPLSPGRFSDGRPVKVAYQGMRGSYCQEAAVRAFQRCDAVPFGEGMEEALEAVEAGAASRAVVPVENSLDGAVHRNYDLMLRHEDLQIVGEVLMPVNHCLLAAPGTGINGIRRVVSHPQALAHCNYRLAALGVEAEAVDNAALAARLLAESGASDTAVIGSRVAAREFGLRVIEEGIQDDDGNMTRFFVLGKNCAVPGAGARAAKTTLAFAMPAAELYKALGIFAMRDIRVAKIESRPRRESPLRVEGSVNYFEYVFVVDVEASSADPAMERALDQLREVAGFVRVLGSYLIDL</sequence>
<reference evidence="10" key="1">
    <citation type="submission" date="2015-03" db="EMBL/GenBank/DDBJ databases">
        <title>A transcriptome of Araucaria cunninghamii, an australian fine timber species.</title>
        <authorList>
            <person name="Jing Yi C.J.Y."/>
            <person name="Yin San L.Y.S."/>
            <person name="Abdul Karim S.S."/>
            <person name="Wan Azmi N.N."/>
            <person name="Hercus R.R."/>
            <person name="Croft L.L."/>
        </authorList>
    </citation>
    <scope>NUCLEOTIDE SEQUENCE</scope>
    <source>
        <strain evidence="10">MI0301</strain>
        <tissue evidence="10">Leaf</tissue>
    </source>
</reference>
<dbReference type="PROSITE" id="PS51671">
    <property type="entry name" value="ACT"/>
    <property type="match status" value="1"/>
</dbReference>
<dbReference type="GO" id="GO:0009570">
    <property type="term" value="C:chloroplast stroma"/>
    <property type="evidence" value="ECO:0007669"/>
    <property type="project" value="UniProtKB-SubCell"/>
</dbReference>
<dbReference type="Pfam" id="PF00800">
    <property type="entry name" value="PDT"/>
    <property type="match status" value="1"/>
</dbReference>